<dbReference type="InterPro" id="IPR021505">
    <property type="entry name" value="Phage_B3_Orf6"/>
</dbReference>
<sequence>MSITAELTTAELEQMLANRKKAERAKEEKEKAKYEEDRDKMVEKVLLTASALFRELGEFKTYCHIEMDKQAVKLSEYGKVRSNSKGGFSVTNSDDTMRITRRRDTEPVWDERSGKAVELI</sequence>
<protein>
    <submittedName>
        <fullName evidence="2">DUF3164 family protein</fullName>
    </submittedName>
</protein>
<evidence type="ECO:0000256" key="1">
    <source>
        <dbReference type="SAM" id="Coils"/>
    </source>
</evidence>
<name>A0A9X1Y0T3_9FLAO</name>
<feature type="coiled-coil region" evidence="1">
    <location>
        <begin position="5"/>
        <end position="44"/>
    </location>
</feature>
<dbReference type="AlphaFoldDB" id="A0A9X1Y0T3"/>
<reference evidence="2" key="1">
    <citation type="submission" date="2022-04" db="EMBL/GenBank/DDBJ databases">
        <title>Flavobacterium pygoscelis sp. nov. isolated from Chinstrap chick (Pygoscelis antarcticus).</title>
        <authorList>
            <person name="Irgang R."/>
            <person name="Poblete-Morales M."/>
            <person name="Avendano-Herrera R."/>
        </authorList>
    </citation>
    <scope>NUCLEOTIDE SEQUENCE</scope>
    <source>
        <strain evidence="2">I-SCBP12n</strain>
    </source>
</reference>
<keyword evidence="3" id="KW-1185">Reference proteome</keyword>
<keyword evidence="1" id="KW-0175">Coiled coil</keyword>
<organism evidence="2 3">
    <name type="scientific">Flavobacterium pygoscelis</name>
    <dbReference type="NCBI Taxonomy" id="2893176"/>
    <lineage>
        <taxon>Bacteria</taxon>
        <taxon>Pseudomonadati</taxon>
        <taxon>Bacteroidota</taxon>
        <taxon>Flavobacteriia</taxon>
        <taxon>Flavobacteriales</taxon>
        <taxon>Flavobacteriaceae</taxon>
        <taxon>Flavobacterium</taxon>
    </lineage>
</organism>
<evidence type="ECO:0000313" key="2">
    <source>
        <dbReference type="EMBL" id="MCK8143172.1"/>
    </source>
</evidence>
<accession>A0A9X1Y0T3</accession>
<proteinExistence type="predicted"/>
<evidence type="ECO:0000313" key="3">
    <source>
        <dbReference type="Proteomes" id="UP001139260"/>
    </source>
</evidence>
<dbReference type="Pfam" id="PF11363">
    <property type="entry name" value="DUF3164"/>
    <property type="match status" value="1"/>
</dbReference>
<dbReference type="RefSeq" id="WP_248429197.1">
    <property type="nucleotide sequence ID" value="NZ_JALNUB010000013.1"/>
</dbReference>
<gene>
    <name evidence="2" type="ORF">MW871_14880</name>
</gene>
<comment type="caution">
    <text evidence="2">The sequence shown here is derived from an EMBL/GenBank/DDBJ whole genome shotgun (WGS) entry which is preliminary data.</text>
</comment>
<dbReference type="Proteomes" id="UP001139260">
    <property type="component" value="Unassembled WGS sequence"/>
</dbReference>
<dbReference type="EMBL" id="JALNUB010000013">
    <property type="protein sequence ID" value="MCK8143172.1"/>
    <property type="molecule type" value="Genomic_DNA"/>
</dbReference>